<evidence type="ECO:0000256" key="7">
    <source>
        <dbReference type="ARBA" id="ARBA00032010"/>
    </source>
</evidence>
<feature type="compositionally biased region" description="Basic and acidic residues" evidence="8">
    <location>
        <begin position="1460"/>
        <end position="1472"/>
    </location>
</feature>
<feature type="compositionally biased region" description="Basic residues" evidence="8">
    <location>
        <begin position="1652"/>
        <end position="1669"/>
    </location>
</feature>
<feature type="region of interest" description="Disordered" evidence="8">
    <location>
        <begin position="1448"/>
        <end position="1473"/>
    </location>
</feature>
<feature type="compositionally biased region" description="Low complexity" evidence="8">
    <location>
        <begin position="1566"/>
        <end position="1584"/>
    </location>
</feature>
<dbReference type="PANTHER" id="PTHR46567">
    <property type="entry name" value="MEDIATOR OF RNA POLYMERASE II TRANSCRIPTION SUBUNIT 12"/>
    <property type="match status" value="1"/>
</dbReference>
<proteinExistence type="inferred from homology"/>
<dbReference type="PANTHER" id="PTHR46567:SF1">
    <property type="entry name" value="MEDIATOR OF RNA POLYMERASE II TRANSCRIPTION SUBUNIT 12"/>
    <property type="match status" value="1"/>
</dbReference>
<keyword evidence="11" id="KW-1185">Reference proteome</keyword>
<feature type="region of interest" description="Disordered" evidence="8">
    <location>
        <begin position="1536"/>
        <end position="1588"/>
    </location>
</feature>
<evidence type="ECO:0000256" key="1">
    <source>
        <dbReference type="ARBA" id="ARBA00004123"/>
    </source>
</evidence>
<dbReference type="GO" id="GO:0016592">
    <property type="term" value="C:mediator complex"/>
    <property type="evidence" value="ECO:0007669"/>
    <property type="project" value="InterPro"/>
</dbReference>
<comment type="caution">
    <text evidence="10">The sequence shown here is derived from an EMBL/GenBank/DDBJ whole genome shotgun (WGS) entry which is preliminary data.</text>
</comment>
<accession>A0A1C7LU45</accession>
<evidence type="ECO:0000256" key="5">
    <source>
        <dbReference type="ARBA" id="ARBA00023163"/>
    </source>
</evidence>
<evidence type="ECO:0000313" key="11">
    <source>
        <dbReference type="Proteomes" id="UP000092993"/>
    </source>
</evidence>
<organism evidence="10 11">
    <name type="scientific">Grifola frondosa</name>
    <name type="common">Maitake</name>
    <name type="synonym">Polyporus frondosus</name>
    <dbReference type="NCBI Taxonomy" id="5627"/>
    <lineage>
        <taxon>Eukaryota</taxon>
        <taxon>Fungi</taxon>
        <taxon>Dikarya</taxon>
        <taxon>Basidiomycota</taxon>
        <taxon>Agaricomycotina</taxon>
        <taxon>Agaricomycetes</taxon>
        <taxon>Polyporales</taxon>
        <taxon>Grifolaceae</taxon>
        <taxon>Grifola</taxon>
    </lineage>
</organism>
<keyword evidence="5" id="KW-0804">Transcription</keyword>
<dbReference type="OrthoDB" id="20828at2759"/>
<reference evidence="10 11" key="1">
    <citation type="submission" date="2016-03" db="EMBL/GenBank/DDBJ databases">
        <title>Whole genome sequencing of Grifola frondosa 9006-11.</title>
        <authorList>
            <person name="Min B."/>
            <person name="Park H."/>
            <person name="Kim J.-G."/>
            <person name="Cho H."/>
            <person name="Oh Y.-L."/>
            <person name="Kong W.-S."/>
            <person name="Choi I.-G."/>
        </authorList>
    </citation>
    <scope>NUCLEOTIDE SEQUENCE [LARGE SCALE GENOMIC DNA]</scope>
    <source>
        <strain evidence="10 11">9006-11</strain>
    </source>
</reference>
<feature type="region of interest" description="Disordered" evidence="8">
    <location>
        <begin position="1611"/>
        <end position="1669"/>
    </location>
</feature>
<keyword evidence="6" id="KW-0539">Nucleus</keyword>
<name>A0A1C7LU45_GRIFR</name>
<gene>
    <name evidence="10" type="primary">SRB8</name>
    <name evidence="10" type="ORF">A0H81_11796</name>
</gene>
<dbReference type="Proteomes" id="UP000092993">
    <property type="component" value="Unassembled WGS sequence"/>
</dbReference>
<evidence type="ECO:0000256" key="6">
    <source>
        <dbReference type="ARBA" id="ARBA00023242"/>
    </source>
</evidence>
<keyword evidence="4" id="KW-0805">Transcription regulation</keyword>
<dbReference type="SMART" id="SM01281">
    <property type="entry name" value="Med12"/>
    <property type="match status" value="1"/>
</dbReference>
<evidence type="ECO:0000256" key="2">
    <source>
        <dbReference type="ARBA" id="ARBA00010289"/>
    </source>
</evidence>
<feature type="domain" description="Mediator complex subunit Med12" evidence="9">
    <location>
        <begin position="101"/>
        <end position="163"/>
    </location>
</feature>
<dbReference type="OMA" id="RPWEWTE"/>
<evidence type="ECO:0000256" key="3">
    <source>
        <dbReference type="ARBA" id="ARBA00019622"/>
    </source>
</evidence>
<protein>
    <recommendedName>
        <fullName evidence="3">Mediator of RNA polymerase II transcription subunit 12</fullName>
    </recommendedName>
    <alternativeName>
        <fullName evidence="7">Mediator complex subunit 12</fullName>
    </alternativeName>
</protein>
<comment type="similarity">
    <text evidence="2">Belongs to the Mediator complex subunit 12 family.</text>
</comment>
<sequence>MAKGEKELPSLPIYESRPPDWLPQTHISADLGYVGFFPPRPDQHEELLTEANVKNGLILGLSVPAETYSAQDAVRNRLVQENALGELEDLMNQIFARRIENLPSIPVTLNDAKRQAWFDDLANPDVPLHRMGKNVPHGAKGHDLLDLLHSNNVAIPRAVWFLRVFGGNESAGLRNKPTYNPTQYSTDWANLVTSYIKKQLTDIALPSAPRPALNVKQTFKGVLSEAESRDRWISRFTYCLNLLRTFYSEGLVDNLTFLSWLVQQMGSCTLAQVGFVARLADEYLDGMLVSRALTRPFVEACLNKLSEVSDRSLNKITAMLNESQMLATSAKDYLVNVEIVLRSLISRAFLALPDAFVSPRMWIQHSTFLEQLLMDALPGDSSGSTGQQNVNALHHTFLERLSDVKRRNEAMLFRHLPPRVLGVLSSALSDIKLLNSLSGKTDMESVTFFEDASELSPSFARKLDTLLTWSVTPLQYGDHRPYAAACIILLWRNRAEDRAIRRDAPSPDEHIQDLLFDWLDASDVAAEPENIAAVALLFGQLVKRALFSYTKYIQRLIARGEAGIAFSEASDDIVLHLYDHISQSIYLGHGLPSQKLPTSCTPLISQRKVTLYGVRARDIPEDSNEREIRKEIRALLPELFGGNAQPIEAMSTTFWTACSTLLSAPRFEQVKTVKQWLLPILKKHISSQAQDSFSADNVTLKVYTLTSILLARIKCYGSILELALCMLEHSYTNELLIAVIETLRQHMEVWACMNIMKTVAAALFAAHQFWRARGVQSRALLTLLVEIDNDRYLEPGSREHIQTDISTYTHALSPINDNPDTVPQVLPEILLLATDPNPEAPSLLANALWYKYLTASDWAWKVWDNTIASLRQIPVIFPDVDGRRACALRYGTFLTHVDQHLPNGFDDQVLTWFLGAGKNEVAALNAEAWDVVTVVLLYLAVHGALTTTTILQGLVYPTWQAGASASSAEYGQSLATILSAVNNIFEHLLLKDECGREMPPMNLFQAQGLQTRRRDVFREPHFSSLVANFPALVLIEQNKYLSLGSREASTVLRQTICHVSVFRQGIYRNLDTVRLAFEKLLESQTIADDLHEPLVNALRLMLNDSGQGRTLLLHCQSFDPDFYLIDGPVDATEWRAVSSLLSPWKLAATAIEIRLTLKQLGEGLCRDATRSSSCASLDKLTTAVFYHCKTPEEADFVAEMMTDVSRAVAGKFVNAGLHRIIEIFHEASNPSDPKCLMQLVANAGEVLRLLSNIVEPFRQDNPMPQLEATIQDGFMTAFCTKLEEITEVLTAHVDNNSDESARSQTSHTAVFLARLLQFNLGFPGAWTSEAKAQSERLCTTITRLALYHGAGSTLDLLAFPLLLDTLFYALDEVPVDLKATSIDLFHNYPEFDLSDLPADMPPEYRMQLRSLLPYVSLNTAVCNLVYASRDSSGAITNSVPVQNRPWEWTENLGDNTSAEAKGDDRAGDDRLPVKNSASLPLELFGARMTGDQVLPSQASADDPMLEENLRTFQDDLFAGSIFQRDWRETRIGLNDGGAARSKGEHDEETLPVFAGPGSSERRSTSRRVSPASSVRSAASAHHSALGSVPSLRQSPVHLLSRLSVSTAGEPIDVDSFEMPTSSSRSATKRKATSSLPDDEIQVIEGPVASSRSSKKTKAKPAAKSRAKKR</sequence>
<dbReference type="GO" id="GO:0006357">
    <property type="term" value="P:regulation of transcription by RNA polymerase II"/>
    <property type="evidence" value="ECO:0007669"/>
    <property type="project" value="InterPro"/>
</dbReference>
<dbReference type="GO" id="GO:0003712">
    <property type="term" value="F:transcription coregulator activity"/>
    <property type="evidence" value="ECO:0007669"/>
    <property type="project" value="InterPro"/>
</dbReference>
<evidence type="ECO:0000256" key="8">
    <source>
        <dbReference type="SAM" id="MobiDB-lite"/>
    </source>
</evidence>
<evidence type="ECO:0000259" key="9">
    <source>
        <dbReference type="SMART" id="SM01281"/>
    </source>
</evidence>
<dbReference type="Pfam" id="PF09497">
    <property type="entry name" value="Med12"/>
    <property type="match status" value="1"/>
</dbReference>
<comment type="subcellular location">
    <subcellularLocation>
        <location evidence="1">Nucleus</location>
    </subcellularLocation>
</comment>
<evidence type="ECO:0000313" key="10">
    <source>
        <dbReference type="EMBL" id="OBZ68162.1"/>
    </source>
</evidence>
<evidence type="ECO:0000256" key="4">
    <source>
        <dbReference type="ARBA" id="ARBA00023015"/>
    </source>
</evidence>
<dbReference type="InterPro" id="IPR019035">
    <property type="entry name" value="Mediator_Med12"/>
</dbReference>
<dbReference type="STRING" id="5627.A0A1C7LU45"/>
<dbReference type="EMBL" id="LUGG01000022">
    <property type="protein sequence ID" value="OBZ68162.1"/>
    <property type="molecule type" value="Genomic_DNA"/>
</dbReference>